<gene>
    <name evidence="1" type="ORF">E1298_05660</name>
</gene>
<protein>
    <recommendedName>
        <fullName evidence="3">FHA domain-containing protein</fullName>
    </recommendedName>
</protein>
<dbReference type="EMBL" id="SMKU01000014">
    <property type="protein sequence ID" value="TDD95130.1"/>
    <property type="molecule type" value="Genomic_DNA"/>
</dbReference>
<evidence type="ECO:0000313" key="1">
    <source>
        <dbReference type="EMBL" id="TDD95130.1"/>
    </source>
</evidence>
<evidence type="ECO:0008006" key="3">
    <source>
        <dbReference type="Google" id="ProtNLM"/>
    </source>
</evidence>
<evidence type="ECO:0000313" key="2">
    <source>
        <dbReference type="Proteomes" id="UP000294513"/>
    </source>
</evidence>
<proteinExistence type="predicted"/>
<dbReference type="OrthoDB" id="3681926at2"/>
<dbReference type="AlphaFoldDB" id="A0A4R5CAB3"/>
<dbReference type="Gene3D" id="2.60.200.20">
    <property type="match status" value="1"/>
</dbReference>
<dbReference type="InterPro" id="IPR008984">
    <property type="entry name" value="SMAD_FHA_dom_sf"/>
</dbReference>
<sequence length="234" mass="26241">MNHTTITFNGDHYLATETDPVTFGRDIGCTICLDPEDTGISRRAGTVRWENGIWWLVNDSRSRPLIVSDDRAPRNVLPRQRRHPLDVVTRVIVDGRPNQHVDGRRNQHILIVTPQGNSDAHLSDGEPPGPPTVSGLNVRLSDDDRQALAALLENYMLNPSRIESIRSYTGAAKRIGPYHTPAQVRRRVEHLRERLSKAGVAEVKGPNAMQHLAEYVIHSGQLTFDDVRRLLPPP</sequence>
<dbReference type="Proteomes" id="UP000294513">
    <property type="component" value="Unassembled WGS sequence"/>
</dbReference>
<name>A0A4R5CAB3_9ACTN</name>
<dbReference type="CDD" id="cd00060">
    <property type="entry name" value="FHA"/>
    <property type="match status" value="1"/>
</dbReference>
<comment type="caution">
    <text evidence="1">The sequence shown here is derived from an EMBL/GenBank/DDBJ whole genome shotgun (WGS) entry which is preliminary data.</text>
</comment>
<dbReference type="RefSeq" id="WP_131889686.1">
    <property type="nucleotide sequence ID" value="NZ_SMKU01000014.1"/>
</dbReference>
<keyword evidence="2" id="KW-1185">Reference proteome</keyword>
<accession>A0A4R5CAB3</accession>
<reference evidence="1 2" key="1">
    <citation type="submission" date="2019-03" db="EMBL/GenBank/DDBJ databases">
        <title>Draft genome sequences of novel Actinobacteria.</title>
        <authorList>
            <person name="Sahin N."/>
            <person name="Ay H."/>
            <person name="Saygin H."/>
        </authorList>
    </citation>
    <scope>NUCLEOTIDE SEQUENCE [LARGE SCALE GENOMIC DNA]</scope>
    <source>
        <strain evidence="1 2">H3C3</strain>
    </source>
</reference>
<organism evidence="1 2">
    <name type="scientific">Actinomadura rubrisoli</name>
    <dbReference type="NCBI Taxonomy" id="2530368"/>
    <lineage>
        <taxon>Bacteria</taxon>
        <taxon>Bacillati</taxon>
        <taxon>Actinomycetota</taxon>
        <taxon>Actinomycetes</taxon>
        <taxon>Streptosporangiales</taxon>
        <taxon>Thermomonosporaceae</taxon>
        <taxon>Actinomadura</taxon>
    </lineage>
</organism>
<dbReference type="SUPFAM" id="SSF49879">
    <property type="entry name" value="SMAD/FHA domain"/>
    <property type="match status" value="1"/>
</dbReference>